<proteinExistence type="predicted"/>
<protein>
    <submittedName>
        <fullName evidence="1">Uncharacterized protein</fullName>
    </submittedName>
</protein>
<dbReference type="Proteomes" id="UP001214250">
    <property type="component" value="Chromosome 1"/>
</dbReference>
<evidence type="ECO:0000313" key="2">
    <source>
        <dbReference type="Proteomes" id="UP001214250"/>
    </source>
</evidence>
<name>A0ABY7VSS2_9BACT</name>
<gene>
    <name evidence="1" type="ORF">PQO03_00050</name>
</gene>
<sequence>MKKIILFALSSLTLLAQDAKPSQGIAEKIKTDLVEYITSEITAQASFILKTEADKLSAQSQQSAGIDFIYRDGLKPETRFLLALDLTKGRADRIDLFFDIIEKHLLDFYYSERLFKEIPVNEANVKRLLKILDSSYYQQARCTPTFYAATSISI</sequence>
<organism evidence="1 2">
    <name type="scientific">Lentisphaera profundi</name>
    <dbReference type="NCBI Taxonomy" id="1658616"/>
    <lineage>
        <taxon>Bacteria</taxon>
        <taxon>Pseudomonadati</taxon>
        <taxon>Lentisphaerota</taxon>
        <taxon>Lentisphaeria</taxon>
        <taxon>Lentisphaerales</taxon>
        <taxon>Lentisphaeraceae</taxon>
        <taxon>Lentisphaera</taxon>
    </lineage>
</organism>
<evidence type="ECO:0000313" key="1">
    <source>
        <dbReference type="EMBL" id="WDE96359.1"/>
    </source>
</evidence>
<reference evidence="1 2" key="1">
    <citation type="submission" date="2023-02" db="EMBL/GenBank/DDBJ databases">
        <title>Genome sequence of Lentisphaera profundi SAORIC-696.</title>
        <authorList>
            <person name="Kim e."/>
            <person name="Cho J.-C."/>
            <person name="Choi A."/>
            <person name="Kang I."/>
        </authorList>
    </citation>
    <scope>NUCLEOTIDE SEQUENCE [LARGE SCALE GENOMIC DNA]</scope>
    <source>
        <strain evidence="1 2">SAORIC-696</strain>
    </source>
</reference>
<dbReference type="EMBL" id="CP117811">
    <property type="protein sequence ID" value="WDE96359.1"/>
    <property type="molecule type" value="Genomic_DNA"/>
</dbReference>
<keyword evidence="2" id="KW-1185">Reference proteome</keyword>
<accession>A0ABY7VSS2</accession>
<dbReference type="RefSeq" id="WP_274150425.1">
    <property type="nucleotide sequence ID" value="NZ_CP117811.1"/>
</dbReference>